<keyword evidence="2" id="KW-1185">Reference proteome</keyword>
<name>A0ABX3U8R5_KLUIN</name>
<accession>A0ABX3U8R5</accession>
<dbReference type="EMBL" id="MWPR01000058">
    <property type="protein sequence ID" value="ORJ47834.1"/>
    <property type="molecule type" value="Genomic_DNA"/>
</dbReference>
<sequence>MLKITMKPGDGLHVVLPDGSNGIIEARSRSELWLHLPKTIKLTRQPGAFLRENLIKRNQK</sequence>
<dbReference type="Proteomes" id="UP000192521">
    <property type="component" value="Unassembled WGS sequence"/>
</dbReference>
<evidence type="ECO:0000313" key="1">
    <source>
        <dbReference type="EMBL" id="ORJ47834.1"/>
    </source>
</evidence>
<evidence type="ECO:0008006" key="3">
    <source>
        <dbReference type="Google" id="ProtNLM"/>
    </source>
</evidence>
<gene>
    <name evidence="1" type="ORF">B2M27_24085</name>
</gene>
<dbReference type="RefSeq" id="WP_085007553.1">
    <property type="nucleotide sequence ID" value="NZ_MWPR01000058.1"/>
</dbReference>
<evidence type="ECO:0000313" key="2">
    <source>
        <dbReference type="Proteomes" id="UP000192521"/>
    </source>
</evidence>
<reference evidence="1 2" key="1">
    <citation type="submission" date="2017-02" db="EMBL/GenBank/DDBJ databases">
        <title>Draft genome sequence of a Kluyvera intermedia isolate from a patient with a pancreatic abscess.</title>
        <authorList>
            <person name="Thele R."/>
        </authorList>
    </citation>
    <scope>NUCLEOTIDE SEQUENCE [LARGE SCALE GENOMIC DNA]</scope>
    <source>
        <strain evidence="1 2">FOSA7093</strain>
    </source>
</reference>
<proteinExistence type="predicted"/>
<protein>
    <recommendedName>
        <fullName evidence="3">AbrB/MazE/SpoVT family DNA-binding domain-containing protein</fullName>
    </recommendedName>
</protein>
<organism evidence="1 2">
    <name type="scientific">Kluyvera intermedia</name>
    <name type="common">Enterobacter intermedius</name>
    <dbReference type="NCBI Taxonomy" id="61648"/>
    <lineage>
        <taxon>Bacteria</taxon>
        <taxon>Pseudomonadati</taxon>
        <taxon>Pseudomonadota</taxon>
        <taxon>Gammaproteobacteria</taxon>
        <taxon>Enterobacterales</taxon>
        <taxon>Enterobacteriaceae</taxon>
        <taxon>Kluyvera</taxon>
    </lineage>
</organism>
<comment type="caution">
    <text evidence="1">The sequence shown here is derived from an EMBL/GenBank/DDBJ whole genome shotgun (WGS) entry which is preliminary data.</text>
</comment>